<sequence length="164" mass="19357">MPPIALLFPVGVQPLNDHKGRAYPAWNEYAEPLPGRTVPVWEALGWFTGEVPLPTLSDPAGGTWHVERADFDEWQEDRAGLVDYNWHDKYIEQWREHRKHAMTFQDAKQREALLRQATEHYEVPLWDTRRRLRELGMRLPELPDELTHIDSDDFKPDFRRFLGS</sequence>
<gene>
    <name evidence="1" type="ORF">SAMN05421773_12116</name>
</gene>
<dbReference type="EMBL" id="FOLM01000021">
    <property type="protein sequence ID" value="SFD61684.1"/>
    <property type="molecule type" value="Genomic_DNA"/>
</dbReference>
<dbReference type="AlphaFoldDB" id="A0A1I1TT33"/>
<dbReference type="Proteomes" id="UP000199207">
    <property type="component" value="Unassembled WGS sequence"/>
</dbReference>
<name>A0A1I1TT33_9ACTN</name>
<evidence type="ECO:0000313" key="1">
    <source>
        <dbReference type="EMBL" id="SFD61684.1"/>
    </source>
</evidence>
<accession>A0A1I1TT33</accession>
<keyword evidence="2" id="KW-1185">Reference proteome</keyword>
<evidence type="ECO:0000313" key="2">
    <source>
        <dbReference type="Proteomes" id="UP000199207"/>
    </source>
</evidence>
<protein>
    <submittedName>
        <fullName evidence="1">Uncharacterized protein</fullName>
    </submittedName>
</protein>
<proteinExistence type="predicted"/>
<dbReference type="STRING" id="910347.SAMN05421773_12116"/>
<organism evidence="1 2">
    <name type="scientific">Streptomyces aidingensis</name>
    <dbReference type="NCBI Taxonomy" id="910347"/>
    <lineage>
        <taxon>Bacteria</taxon>
        <taxon>Bacillati</taxon>
        <taxon>Actinomycetota</taxon>
        <taxon>Actinomycetes</taxon>
        <taxon>Kitasatosporales</taxon>
        <taxon>Streptomycetaceae</taxon>
        <taxon>Streptomyces</taxon>
    </lineage>
</organism>
<reference evidence="1 2" key="1">
    <citation type="submission" date="2016-10" db="EMBL/GenBank/DDBJ databases">
        <authorList>
            <person name="de Groot N.N."/>
        </authorList>
    </citation>
    <scope>NUCLEOTIDE SEQUENCE [LARGE SCALE GENOMIC DNA]</scope>
    <source>
        <strain evidence="1 2">CGMCC 4.5739</strain>
    </source>
</reference>